<reference evidence="1" key="1">
    <citation type="submission" date="2022-10" db="EMBL/GenBank/DDBJ databases">
        <authorList>
            <person name="Chen Y."/>
            <person name="Dougan E. K."/>
            <person name="Chan C."/>
            <person name="Rhodes N."/>
            <person name="Thang M."/>
        </authorList>
    </citation>
    <scope>NUCLEOTIDE SEQUENCE</scope>
</reference>
<name>A0A9P1CWG1_9DINO</name>
<dbReference type="EMBL" id="CAMXCT030002646">
    <property type="protein sequence ID" value="CAL4786851.1"/>
    <property type="molecule type" value="Genomic_DNA"/>
</dbReference>
<evidence type="ECO:0000313" key="1">
    <source>
        <dbReference type="EMBL" id="CAI3999539.1"/>
    </source>
</evidence>
<evidence type="ECO:0000313" key="3">
    <source>
        <dbReference type="Proteomes" id="UP001152797"/>
    </source>
</evidence>
<organism evidence="1">
    <name type="scientific">Cladocopium goreaui</name>
    <dbReference type="NCBI Taxonomy" id="2562237"/>
    <lineage>
        <taxon>Eukaryota</taxon>
        <taxon>Sar</taxon>
        <taxon>Alveolata</taxon>
        <taxon>Dinophyceae</taxon>
        <taxon>Suessiales</taxon>
        <taxon>Symbiodiniaceae</taxon>
        <taxon>Cladocopium</taxon>
    </lineage>
</organism>
<dbReference type="AlphaFoldDB" id="A0A9P1CWG1"/>
<dbReference type="Proteomes" id="UP001152797">
    <property type="component" value="Unassembled WGS sequence"/>
</dbReference>
<sequence length="111" mass="12186">MPPGPEFTIAKDLIVRMTEMSSFAVVLLEVFSQVLGPCGVVTILCCKHPDIFWAEKEIQKLFDADLGPVAFQQVTCFLLCAANDLQKADPPFPVQETSPYVGLQLVFHCAA</sequence>
<gene>
    <name evidence="1" type="ORF">C1SCF055_LOCUS25728</name>
</gene>
<protein>
    <submittedName>
        <fullName evidence="1">Uncharacterized protein</fullName>
    </submittedName>
</protein>
<accession>A0A9P1CWG1</accession>
<reference evidence="2" key="2">
    <citation type="submission" date="2024-04" db="EMBL/GenBank/DDBJ databases">
        <authorList>
            <person name="Chen Y."/>
            <person name="Shah S."/>
            <person name="Dougan E. K."/>
            <person name="Thang M."/>
            <person name="Chan C."/>
        </authorList>
    </citation>
    <scope>NUCLEOTIDE SEQUENCE [LARGE SCALE GENOMIC DNA]</scope>
</reference>
<dbReference type="EMBL" id="CAMXCT010002646">
    <property type="protein sequence ID" value="CAI3999539.1"/>
    <property type="molecule type" value="Genomic_DNA"/>
</dbReference>
<dbReference type="EMBL" id="CAMXCT020002646">
    <property type="protein sequence ID" value="CAL1152914.1"/>
    <property type="molecule type" value="Genomic_DNA"/>
</dbReference>
<keyword evidence="3" id="KW-1185">Reference proteome</keyword>
<proteinExistence type="predicted"/>
<comment type="caution">
    <text evidence="1">The sequence shown here is derived from an EMBL/GenBank/DDBJ whole genome shotgun (WGS) entry which is preliminary data.</text>
</comment>
<evidence type="ECO:0000313" key="2">
    <source>
        <dbReference type="EMBL" id="CAL1152914.1"/>
    </source>
</evidence>